<evidence type="ECO:0000259" key="3">
    <source>
        <dbReference type="SMART" id="SM00563"/>
    </source>
</evidence>
<dbReference type="RefSeq" id="WP_344423135.1">
    <property type="nucleotide sequence ID" value="NZ_BAAAQK010000022.1"/>
</dbReference>
<dbReference type="Pfam" id="PF01553">
    <property type="entry name" value="Acyltransferase"/>
    <property type="match status" value="1"/>
</dbReference>
<protein>
    <submittedName>
        <fullName evidence="4">Lysophospholipid acyltransferase family protein</fullName>
    </submittedName>
</protein>
<dbReference type="GO" id="GO:0016746">
    <property type="term" value="F:acyltransferase activity"/>
    <property type="evidence" value="ECO:0007669"/>
    <property type="project" value="UniProtKB-KW"/>
</dbReference>
<dbReference type="PANTHER" id="PTHR10434:SF11">
    <property type="entry name" value="1-ACYL-SN-GLYCEROL-3-PHOSPHATE ACYLTRANSFERASE"/>
    <property type="match status" value="1"/>
</dbReference>
<accession>A0ABN2NFP0</accession>
<dbReference type="SMART" id="SM00563">
    <property type="entry name" value="PlsC"/>
    <property type="match status" value="1"/>
</dbReference>
<dbReference type="SUPFAM" id="SSF69593">
    <property type="entry name" value="Glycerol-3-phosphate (1)-acyltransferase"/>
    <property type="match status" value="1"/>
</dbReference>
<evidence type="ECO:0000313" key="4">
    <source>
        <dbReference type="EMBL" id="GAA1867335.1"/>
    </source>
</evidence>
<keyword evidence="2 4" id="KW-0012">Acyltransferase</keyword>
<evidence type="ECO:0000256" key="2">
    <source>
        <dbReference type="ARBA" id="ARBA00023315"/>
    </source>
</evidence>
<dbReference type="CDD" id="cd07989">
    <property type="entry name" value="LPLAT_AGPAT-like"/>
    <property type="match status" value="1"/>
</dbReference>
<proteinExistence type="predicted"/>
<keyword evidence="1" id="KW-0808">Transferase</keyword>
<dbReference type="InterPro" id="IPR002123">
    <property type="entry name" value="Plipid/glycerol_acylTrfase"/>
</dbReference>
<dbReference type="EMBL" id="BAAAQK010000022">
    <property type="protein sequence ID" value="GAA1867335.1"/>
    <property type="molecule type" value="Genomic_DNA"/>
</dbReference>
<gene>
    <name evidence="4" type="ORF">GCM10009836_54680</name>
</gene>
<dbReference type="PANTHER" id="PTHR10434">
    <property type="entry name" value="1-ACYL-SN-GLYCEROL-3-PHOSPHATE ACYLTRANSFERASE"/>
    <property type="match status" value="1"/>
</dbReference>
<keyword evidence="5" id="KW-1185">Reference proteome</keyword>
<comment type="caution">
    <text evidence="4">The sequence shown here is derived from an EMBL/GenBank/DDBJ whole genome shotgun (WGS) entry which is preliminary data.</text>
</comment>
<organism evidence="4 5">
    <name type="scientific">Pseudonocardia ailaonensis</name>
    <dbReference type="NCBI Taxonomy" id="367279"/>
    <lineage>
        <taxon>Bacteria</taxon>
        <taxon>Bacillati</taxon>
        <taxon>Actinomycetota</taxon>
        <taxon>Actinomycetes</taxon>
        <taxon>Pseudonocardiales</taxon>
        <taxon>Pseudonocardiaceae</taxon>
        <taxon>Pseudonocardia</taxon>
    </lineage>
</organism>
<reference evidence="4 5" key="1">
    <citation type="journal article" date="2019" name="Int. J. Syst. Evol. Microbiol.">
        <title>The Global Catalogue of Microorganisms (GCM) 10K type strain sequencing project: providing services to taxonomists for standard genome sequencing and annotation.</title>
        <authorList>
            <consortium name="The Broad Institute Genomics Platform"/>
            <consortium name="The Broad Institute Genome Sequencing Center for Infectious Disease"/>
            <person name="Wu L."/>
            <person name="Ma J."/>
        </authorList>
    </citation>
    <scope>NUCLEOTIDE SEQUENCE [LARGE SCALE GENOMIC DNA]</scope>
    <source>
        <strain evidence="4 5">JCM 16009</strain>
    </source>
</reference>
<feature type="domain" description="Phospholipid/glycerol acyltransferase" evidence="3">
    <location>
        <begin position="45"/>
        <end position="155"/>
    </location>
</feature>
<name>A0ABN2NFP0_9PSEU</name>
<evidence type="ECO:0000256" key="1">
    <source>
        <dbReference type="ARBA" id="ARBA00022679"/>
    </source>
</evidence>
<dbReference type="Proteomes" id="UP001500449">
    <property type="component" value="Unassembled WGS sequence"/>
</dbReference>
<evidence type="ECO:0000313" key="5">
    <source>
        <dbReference type="Proteomes" id="UP001500449"/>
    </source>
</evidence>
<sequence length="213" mass="22669">MTTPLPEGASARLHDVARWIGTWCFVPFLRVRVHHRERIPVTGPVVLVANHSSLVDGPLIFGLVRRRAVFWVKQEMFAGPLGPALRAIGQIPVRRGEPDRAPLTAALAVLRGGGLIGVFPEGTRGSGDVEAAQQGAAWLARSSGAQILPVVCRGTRRPRGSGRRFRPRVDVLVGEPLPAPTGKGRAELAAATETVRGALAALVADLDEVRSNA</sequence>